<dbReference type="GO" id="GO:0031969">
    <property type="term" value="C:chloroplast membrane"/>
    <property type="evidence" value="ECO:0007669"/>
    <property type="project" value="UniProtKB-SubCell"/>
</dbReference>
<dbReference type="InterPro" id="IPR009695">
    <property type="entry name" value="Diacylglyc_glucosyltr_N"/>
</dbReference>
<evidence type="ECO:0000256" key="5">
    <source>
        <dbReference type="ARBA" id="ARBA00046299"/>
    </source>
</evidence>
<evidence type="ECO:0000259" key="7">
    <source>
        <dbReference type="Pfam" id="PF04101"/>
    </source>
</evidence>
<dbReference type="EMBL" id="AGNL01049698">
    <property type="protein sequence ID" value="EJK44420.1"/>
    <property type="molecule type" value="Genomic_DNA"/>
</dbReference>
<feature type="compositionally biased region" description="Polar residues" evidence="6">
    <location>
        <begin position="59"/>
        <end position="68"/>
    </location>
</feature>
<gene>
    <name evidence="9" type="ORF">THAOC_37038</name>
</gene>
<reference evidence="9 10" key="1">
    <citation type="journal article" date="2012" name="Genome Biol.">
        <title>Genome and low-iron response of an oceanic diatom adapted to chronic iron limitation.</title>
        <authorList>
            <person name="Lommer M."/>
            <person name="Specht M."/>
            <person name="Roy A.S."/>
            <person name="Kraemer L."/>
            <person name="Andreson R."/>
            <person name="Gutowska M.A."/>
            <person name="Wolf J."/>
            <person name="Bergner S.V."/>
            <person name="Schilhabel M.B."/>
            <person name="Klostermeier U.C."/>
            <person name="Beiko R.G."/>
            <person name="Rosenstiel P."/>
            <person name="Hippler M."/>
            <person name="Laroche J."/>
        </authorList>
    </citation>
    <scope>NUCLEOTIDE SEQUENCE [LARGE SCALE GENOMIC DNA]</scope>
    <source>
        <strain evidence="9 10">CCMP1005</strain>
    </source>
</reference>
<dbReference type="SUPFAM" id="SSF53756">
    <property type="entry name" value="UDP-Glycosyltransferase/glycogen phosphorylase"/>
    <property type="match status" value="2"/>
</dbReference>
<dbReference type="PANTHER" id="PTHR43025:SF3">
    <property type="entry name" value="MONOGALACTOSYLDIACYLGLYCEROL SYNTHASE 1, CHLOROPLASTIC"/>
    <property type="match status" value="1"/>
</dbReference>
<feature type="domain" description="Diacylglycerol glucosyltransferase N-terminal" evidence="8">
    <location>
        <begin position="191"/>
        <end position="313"/>
    </location>
</feature>
<evidence type="ECO:0000256" key="3">
    <source>
        <dbReference type="ARBA" id="ARBA00022676"/>
    </source>
</evidence>
<feature type="compositionally biased region" description="Polar residues" evidence="6">
    <location>
        <begin position="103"/>
        <end position="117"/>
    </location>
</feature>
<organism evidence="9 10">
    <name type="scientific">Thalassiosira oceanica</name>
    <name type="common">Marine diatom</name>
    <dbReference type="NCBI Taxonomy" id="159749"/>
    <lineage>
        <taxon>Eukaryota</taxon>
        <taxon>Sar</taxon>
        <taxon>Stramenopiles</taxon>
        <taxon>Ochrophyta</taxon>
        <taxon>Bacillariophyta</taxon>
        <taxon>Coscinodiscophyceae</taxon>
        <taxon>Thalassiosirophycidae</taxon>
        <taxon>Thalassiosirales</taxon>
        <taxon>Thalassiosiraceae</taxon>
        <taxon>Thalassiosira</taxon>
    </lineage>
</organism>
<dbReference type="eggNOG" id="ENOG502SMC5">
    <property type="taxonomic scope" value="Eukaryota"/>
</dbReference>
<evidence type="ECO:0000256" key="6">
    <source>
        <dbReference type="SAM" id="MobiDB-lite"/>
    </source>
</evidence>
<evidence type="ECO:0000256" key="1">
    <source>
        <dbReference type="ARBA" id="ARBA00006962"/>
    </source>
</evidence>
<evidence type="ECO:0000313" key="9">
    <source>
        <dbReference type="EMBL" id="EJK44420.1"/>
    </source>
</evidence>
<dbReference type="Pfam" id="PF04101">
    <property type="entry name" value="Glyco_tran_28_C"/>
    <property type="match status" value="1"/>
</dbReference>
<dbReference type="AlphaFoldDB" id="K0QZ98"/>
<dbReference type="Pfam" id="PF06925">
    <property type="entry name" value="MGDG_synth"/>
    <property type="match status" value="1"/>
</dbReference>
<feature type="region of interest" description="Disordered" evidence="6">
    <location>
        <begin position="1"/>
        <end position="128"/>
    </location>
</feature>
<evidence type="ECO:0000256" key="2">
    <source>
        <dbReference type="ARBA" id="ARBA00012615"/>
    </source>
</evidence>
<protein>
    <recommendedName>
        <fullName evidence="2">monogalactosyldiacylglycerol synthase</fullName>
        <ecNumber evidence="2">2.4.1.46</ecNumber>
    </recommendedName>
</protein>
<dbReference type="EC" id="2.4.1.46" evidence="2"/>
<keyword evidence="4" id="KW-0808">Transferase</keyword>
<evidence type="ECO:0000259" key="8">
    <source>
        <dbReference type="Pfam" id="PF06925"/>
    </source>
</evidence>
<evidence type="ECO:0000313" key="10">
    <source>
        <dbReference type="Proteomes" id="UP000266841"/>
    </source>
</evidence>
<keyword evidence="10" id="KW-1185">Reference proteome</keyword>
<dbReference type="GO" id="GO:0009247">
    <property type="term" value="P:glycolipid biosynthetic process"/>
    <property type="evidence" value="ECO:0007669"/>
    <property type="project" value="InterPro"/>
</dbReference>
<feature type="compositionally biased region" description="Low complexity" evidence="6">
    <location>
        <begin position="88"/>
        <end position="101"/>
    </location>
</feature>
<feature type="domain" description="Glycosyl transferase family 28 C-terminal" evidence="7">
    <location>
        <begin position="566"/>
        <end position="672"/>
    </location>
</feature>
<dbReference type="InterPro" id="IPR007235">
    <property type="entry name" value="Glyco_trans_28_C"/>
</dbReference>
<comment type="caution">
    <text evidence="9">The sequence shown here is derived from an EMBL/GenBank/DDBJ whole genome shotgun (WGS) entry which is preliminary data.</text>
</comment>
<evidence type="ECO:0000256" key="4">
    <source>
        <dbReference type="ARBA" id="ARBA00022679"/>
    </source>
</evidence>
<comment type="similarity">
    <text evidence="1">Belongs to the glycosyltransferase 28 family.</text>
</comment>
<comment type="subcellular location">
    <subcellularLocation>
        <location evidence="5">Plastid</location>
        <location evidence="5">Chloroplast membrane</location>
    </subcellularLocation>
</comment>
<dbReference type="OrthoDB" id="200404at2759"/>
<keyword evidence="3" id="KW-0328">Glycosyltransferase</keyword>
<feature type="compositionally biased region" description="Low complexity" evidence="6">
    <location>
        <begin position="34"/>
        <end position="58"/>
    </location>
</feature>
<dbReference type="InterPro" id="IPR050519">
    <property type="entry name" value="Glycosyltransf_28_UgtP"/>
</dbReference>
<dbReference type="PANTHER" id="PTHR43025">
    <property type="entry name" value="MONOGALACTOSYLDIACYLGLYCEROL SYNTHASE"/>
    <property type="match status" value="1"/>
</dbReference>
<name>K0QZ98_THAOC</name>
<sequence length="698" mass="74402">ELETQEGEGQPEAYGQRRESTAVHSGIGKRTMLSRVMSAGSSLRSSLAGETATAGATTRVDSSSPRTESPNEEDEVDTADDLATKQETGSPPSSSTGAPPTSVQPLANANSDTTESSGPPALQVDSKEHPRALKVLFLSSDTGGGHRASATSLAQQFVKLFPGSAYTLCEIGRAAAVQHARALLQTPQLHPQQWKLVYQVSNTRAYEMLADVHMKSAMEKAVRRRILSYDPDVVVSVHPLMTNVPVLACSNINRDTGKHLPIFTVCTDLGSAHSFWFANGVERLFVASDAIRDLAMNRGKVPLEKIVMSGLPIRHDFSVQSTNMGGRHTDEGRAYQRSVRCDLGLGMYKDTKTVLVMGGGEGCGRLSNIVDALYLQFVERNMDALILVVCGRNEMLKSSLEKRDWDEMRNKYVVARTAGVDFDSCVGVLSEVGCVDGGGVANHLRRIISTPTLGIGGLTAGVPPGVAEVGAPLSLPGSRSSSPTAPGDGVEVMTKSTAERNNLYDLDSLVATVGSEEDGVIDRFPKRDDRAPDATAVSSESEEIDVICEEGVAQDDNIVDSPPPPNVKVVGLGFITRMAEYMVAADVLVSKAGPGTIAEAAALSLPVMLTSFLPGQEEGNVDYVVQGNFGTFVSDSDPQGISEEVASWLNDEHRLRELSDNARGRGAPDAAVEIVEAIGESALRWKKVDEESTSSQSD</sequence>
<accession>K0QZ98</accession>
<proteinExistence type="inferred from homology"/>
<dbReference type="Proteomes" id="UP000266841">
    <property type="component" value="Unassembled WGS sequence"/>
</dbReference>
<dbReference type="GO" id="GO:0046509">
    <property type="term" value="F:1,2-diacylglycerol 3-beta-galactosyltransferase activity"/>
    <property type="evidence" value="ECO:0007669"/>
    <property type="project" value="UniProtKB-EC"/>
</dbReference>
<feature type="non-terminal residue" evidence="9">
    <location>
        <position position="1"/>
    </location>
</feature>
<dbReference type="Gene3D" id="3.40.50.2000">
    <property type="entry name" value="Glycogen Phosphorylase B"/>
    <property type="match status" value="1"/>
</dbReference>
<feature type="compositionally biased region" description="Acidic residues" evidence="6">
    <location>
        <begin position="70"/>
        <end position="80"/>
    </location>
</feature>